<reference evidence="3 4" key="1">
    <citation type="journal article" date="2018" name="Microb. Genom.">
        <title>Expanding an expanded genome: long-read sequencing of Trypanosoma cruzi.</title>
        <authorList>
            <person name="Berna L."/>
            <person name="Rodriguez M."/>
            <person name="Chiribao M.L."/>
            <person name="Parodi-Talice A."/>
            <person name="Pita S."/>
            <person name="Rijo G."/>
            <person name="Alvarez-Valin F."/>
            <person name="Robello C."/>
        </authorList>
    </citation>
    <scope>NUCLEOTIDE SEQUENCE [LARGE SCALE GENOMIC DNA]</scope>
    <source>
        <strain evidence="3 4">Dm28c</strain>
    </source>
</reference>
<evidence type="ECO:0000313" key="3">
    <source>
        <dbReference type="EMBL" id="PWU92587.1"/>
    </source>
</evidence>
<dbReference type="VEuPathDB" id="TriTrypDB:C3747_3g183"/>
<dbReference type="VEuPathDB" id="TriTrypDB:TcCLB.510361.110"/>
<feature type="region of interest" description="Disordered" evidence="1">
    <location>
        <begin position="45"/>
        <end position="66"/>
    </location>
</feature>
<feature type="chain" id="PRO_5015864812" evidence="2">
    <location>
        <begin position="25"/>
        <end position="282"/>
    </location>
</feature>
<feature type="compositionally biased region" description="Basic and acidic residues" evidence="1">
    <location>
        <begin position="102"/>
        <end position="120"/>
    </location>
</feature>
<evidence type="ECO:0000256" key="2">
    <source>
        <dbReference type="SAM" id="SignalP"/>
    </source>
</evidence>
<feature type="region of interest" description="Disordered" evidence="1">
    <location>
        <begin position="87"/>
        <end position="259"/>
    </location>
</feature>
<feature type="signal peptide" evidence="2">
    <location>
        <begin position="1"/>
        <end position="24"/>
    </location>
</feature>
<dbReference type="VEuPathDB" id="TriTrypDB:TcCLB.506939.110"/>
<accession>A0A2V2V7V6</accession>
<dbReference type="VEuPathDB" id="TriTrypDB:Tc_MARK_75"/>
<dbReference type="AlphaFoldDB" id="A0A2V2V7V6"/>
<dbReference type="Proteomes" id="UP000246121">
    <property type="component" value="Unassembled WGS sequence"/>
</dbReference>
<sequence>MAMMMTGRVLLVCALCVLWCGASGGGCTEGQLPVVGPLVNSESGSGVFTDNPAGHTVPGGAGNPLADQTQLNNVEGSAPREVSLEAPLQSVSTTQQTPSSSEHTDSLTHLKPSGEERQDGTPKGPPGRPGTSPGQEDNKDVSNGNQQSIDPPSHSGKDDIVSRNSGERREDNPSSTEIFDAAPSEEGREPENDTPSLEQPRETSTAAPAITTQTISMTPPEENASNTVKMSDASPQSTGTVQANHTASTQNSDGSTAVSHTTSPLLLLLVVACAAAAAVVAA</sequence>
<evidence type="ECO:0000313" key="4">
    <source>
        <dbReference type="Proteomes" id="UP000246121"/>
    </source>
</evidence>
<proteinExistence type="predicted"/>
<organism evidence="3 4">
    <name type="scientific">Trypanosoma cruzi</name>
    <dbReference type="NCBI Taxonomy" id="5693"/>
    <lineage>
        <taxon>Eukaryota</taxon>
        <taxon>Discoba</taxon>
        <taxon>Euglenozoa</taxon>
        <taxon>Kinetoplastea</taxon>
        <taxon>Metakinetoplastina</taxon>
        <taxon>Trypanosomatida</taxon>
        <taxon>Trypanosomatidae</taxon>
        <taxon>Trypanosoma</taxon>
        <taxon>Schizotrypanum</taxon>
    </lineage>
</organism>
<dbReference type="VEuPathDB" id="TriTrypDB:TCSYLVIO_009491"/>
<dbReference type="VEuPathDB" id="TriTrypDB:TcBrA4_0171090"/>
<comment type="caution">
    <text evidence="3">The sequence shown here is derived from an EMBL/GenBank/DDBJ whole genome shotgun (WGS) entry which is preliminary data.</text>
</comment>
<name>A0A2V2V7V6_TRYCR</name>
<dbReference type="VEuPathDB" id="TriTrypDB:ECC02_012830"/>
<feature type="compositionally biased region" description="Low complexity" evidence="1">
    <location>
        <begin position="89"/>
        <end position="101"/>
    </location>
</feature>
<gene>
    <name evidence="3" type="ORF">C4B63_36g69</name>
</gene>
<feature type="compositionally biased region" description="Polar residues" evidence="1">
    <location>
        <begin position="193"/>
        <end position="259"/>
    </location>
</feature>
<dbReference type="VEuPathDB" id="TriTrypDB:TcCLB.503503.40"/>
<dbReference type="VEuPathDB" id="TriTrypDB:C4B63_36g69"/>
<dbReference type="VEuPathDB" id="TriTrypDB:TcCL_NonESM13060"/>
<dbReference type="VEuPathDB" id="TriTrypDB:TcYC6_0159020"/>
<dbReference type="EMBL" id="PRFA01000036">
    <property type="protein sequence ID" value="PWU92587.1"/>
    <property type="molecule type" value="Genomic_DNA"/>
</dbReference>
<feature type="compositionally biased region" description="Basic and acidic residues" evidence="1">
    <location>
        <begin position="155"/>
        <end position="172"/>
    </location>
</feature>
<keyword evidence="2" id="KW-0732">Signal</keyword>
<dbReference type="VEuPathDB" id="TriTrypDB:BCY84_16946"/>
<feature type="compositionally biased region" description="Polar residues" evidence="1">
    <location>
        <begin position="141"/>
        <end position="150"/>
    </location>
</feature>
<protein>
    <submittedName>
        <fullName evidence="3">Mucin-associated surface protein (MASP)</fullName>
    </submittedName>
</protein>
<dbReference type="VEuPathDB" id="TriTrypDB:TCDM_11359"/>
<dbReference type="VEuPathDB" id="TriTrypDB:TcG_11693"/>
<evidence type="ECO:0000256" key="1">
    <source>
        <dbReference type="SAM" id="MobiDB-lite"/>
    </source>
</evidence>